<sequence>MSDVRNIINVDNKFGCEYDVTLFNQEAANQMFPIIPDHVTVSPGNDKSTGDMWIPWCDSQKDLDAGHYIKVTFSKKAAPDIVNYMFQHGPSVYFTDSSKQFANKLVMSGDSAEGKGEYKLEIKTTGDLPLMALSEY</sequence>
<dbReference type="EMBL" id="NJAI01000016">
    <property type="protein sequence ID" value="PHM51597.1"/>
    <property type="molecule type" value="Genomic_DNA"/>
</dbReference>
<organism evidence="1">
    <name type="scientific">Xenorhabdus hominickii</name>
    <dbReference type="NCBI Taxonomy" id="351679"/>
    <lineage>
        <taxon>Bacteria</taxon>
        <taxon>Pseudomonadati</taxon>
        <taxon>Pseudomonadota</taxon>
        <taxon>Gammaproteobacteria</taxon>
        <taxon>Enterobacterales</taxon>
        <taxon>Morganellaceae</taxon>
        <taxon>Xenorhabdus</taxon>
    </lineage>
</organism>
<dbReference type="EMBL" id="KX517800">
    <property type="protein sequence ID" value="ARD69883.1"/>
    <property type="molecule type" value="Genomic_DNA"/>
</dbReference>
<reference evidence="1" key="1">
    <citation type="journal article" date="2017" name="J. Invertebr. Pathol.">
        <title>Identification and bacterial characteristics of Xenorhabdus hominickii ANU101 from an entomopathogenic nematode, Steinernema monticolum.</title>
        <authorList>
            <person name="Park Y."/>
            <person name="Kang S."/>
            <person name="Sadekuzzaman M."/>
            <person name="Kim H."/>
            <person name="Jung J.K."/>
            <person name="Kim Y."/>
        </authorList>
    </citation>
    <scope>NUCLEOTIDE SEQUENCE</scope>
    <source>
        <strain evidence="1">ANU101</strain>
        <plasmid evidence="1">unnamed3</plasmid>
    </source>
</reference>
<dbReference type="Proteomes" id="UP000225433">
    <property type="component" value="Unassembled WGS sequence"/>
</dbReference>
<reference evidence="2 3" key="2">
    <citation type="journal article" date="2017" name="Nat. Microbiol.">
        <title>Natural product diversity associated with the nematode symbionts Photorhabdus and Xenorhabdus.</title>
        <authorList>
            <person name="Tobias N.J."/>
            <person name="Wolff H."/>
            <person name="Djahanschiri B."/>
            <person name="Grundmann F."/>
            <person name="Kronenwerth M."/>
            <person name="Shi Y.M."/>
            <person name="Simonyi S."/>
            <person name="Grun P."/>
            <person name="Shapiro-Ilan D."/>
            <person name="Pidot S.J."/>
            <person name="Stinear T.P."/>
            <person name="Ebersberger I."/>
            <person name="Bode H.B."/>
        </authorList>
    </citation>
    <scope>NUCLEOTIDE SEQUENCE [LARGE SCALE GENOMIC DNA]</scope>
    <source>
        <strain evidence="2 3">DSM 17903</strain>
    </source>
</reference>
<evidence type="ECO:0000313" key="2">
    <source>
        <dbReference type="EMBL" id="PHM51597.1"/>
    </source>
</evidence>
<accession>A0A1V0M4S7</accession>
<evidence type="ECO:0000313" key="3">
    <source>
        <dbReference type="Proteomes" id="UP000225433"/>
    </source>
</evidence>
<name>A0A1V0M4S7_XENHO</name>
<dbReference type="RefSeq" id="WP_099140069.1">
    <property type="nucleotide sequence ID" value="NZ_CAWNQJ010000042.1"/>
</dbReference>
<evidence type="ECO:0000313" key="1">
    <source>
        <dbReference type="EMBL" id="ARD69883.1"/>
    </source>
</evidence>
<geneLocation type="plasmid" evidence="1">
    <name>unnamed3</name>
</geneLocation>
<protein>
    <submittedName>
        <fullName evidence="1">Uncharacterized protein</fullName>
    </submittedName>
</protein>
<proteinExistence type="predicted"/>
<gene>
    <name evidence="2" type="ORF">Xhom_04889</name>
</gene>
<dbReference type="AlphaFoldDB" id="A0A1V0M4S7"/>
<keyword evidence="1" id="KW-0614">Plasmid</keyword>